<gene>
    <name evidence="5" type="ORF">SAMN05421734_10210</name>
</gene>
<dbReference type="PANTHER" id="PTHR42939">
    <property type="entry name" value="ABC TRANSPORTER ATP-BINDING PROTEIN ALBC-RELATED"/>
    <property type="match status" value="1"/>
</dbReference>
<evidence type="ECO:0000259" key="4">
    <source>
        <dbReference type="PROSITE" id="PS50893"/>
    </source>
</evidence>
<evidence type="ECO:0000256" key="2">
    <source>
        <dbReference type="ARBA" id="ARBA00022741"/>
    </source>
</evidence>
<dbReference type="InterPro" id="IPR003593">
    <property type="entry name" value="AAA+_ATPase"/>
</dbReference>
<dbReference type="PROSITE" id="PS50893">
    <property type="entry name" value="ABC_TRANSPORTER_2"/>
    <property type="match status" value="1"/>
</dbReference>
<dbReference type="PANTHER" id="PTHR42939:SF1">
    <property type="entry name" value="ABC TRANSPORTER ATP-BINDING PROTEIN ALBC-RELATED"/>
    <property type="match status" value="1"/>
</dbReference>
<evidence type="ECO:0000313" key="5">
    <source>
        <dbReference type="EMBL" id="SDB86715.1"/>
    </source>
</evidence>
<keyword evidence="2" id="KW-0547">Nucleotide-binding</keyword>
<dbReference type="GO" id="GO:0005524">
    <property type="term" value="F:ATP binding"/>
    <property type="evidence" value="ECO:0007669"/>
    <property type="project" value="UniProtKB-KW"/>
</dbReference>
<dbReference type="InterPro" id="IPR051782">
    <property type="entry name" value="ABC_Transporter_VariousFunc"/>
</dbReference>
<organism evidence="5 6">
    <name type="scientific">Pelagirhabdus alkalitolerans</name>
    <dbReference type="NCBI Taxonomy" id="1612202"/>
    <lineage>
        <taxon>Bacteria</taxon>
        <taxon>Bacillati</taxon>
        <taxon>Bacillota</taxon>
        <taxon>Bacilli</taxon>
        <taxon>Bacillales</taxon>
        <taxon>Bacillaceae</taxon>
        <taxon>Pelagirhabdus</taxon>
    </lineage>
</organism>
<keyword evidence="3 5" id="KW-0067">ATP-binding</keyword>
<dbReference type="SUPFAM" id="SSF52540">
    <property type="entry name" value="P-loop containing nucleoside triphosphate hydrolases"/>
    <property type="match status" value="1"/>
</dbReference>
<name>A0A1G6GYG1_9BACI</name>
<dbReference type="Pfam" id="PF00005">
    <property type="entry name" value="ABC_tran"/>
    <property type="match status" value="1"/>
</dbReference>
<dbReference type="GO" id="GO:0016887">
    <property type="term" value="F:ATP hydrolysis activity"/>
    <property type="evidence" value="ECO:0007669"/>
    <property type="project" value="InterPro"/>
</dbReference>
<dbReference type="CDD" id="cd03230">
    <property type="entry name" value="ABC_DR_subfamily_A"/>
    <property type="match status" value="1"/>
</dbReference>
<feature type="domain" description="ABC transporter" evidence="4">
    <location>
        <begin position="2"/>
        <end position="227"/>
    </location>
</feature>
<dbReference type="InterPro" id="IPR027417">
    <property type="entry name" value="P-loop_NTPase"/>
</dbReference>
<evidence type="ECO:0000313" key="6">
    <source>
        <dbReference type="Proteomes" id="UP000242949"/>
    </source>
</evidence>
<dbReference type="EMBL" id="FMYI01000002">
    <property type="protein sequence ID" value="SDB86715.1"/>
    <property type="molecule type" value="Genomic_DNA"/>
</dbReference>
<dbReference type="RefSeq" id="WP_090792615.1">
    <property type="nucleotide sequence ID" value="NZ_FMYI01000002.1"/>
</dbReference>
<evidence type="ECO:0000256" key="1">
    <source>
        <dbReference type="ARBA" id="ARBA00022448"/>
    </source>
</evidence>
<dbReference type="AlphaFoldDB" id="A0A1G6GYG1"/>
<keyword evidence="6" id="KW-1185">Reference proteome</keyword>
<proteinExistence type="predicted"/>
<dbReference type="OrthoDB" id="9804819at2"/>
<dbReference type="STRING" id="1612202.SAMN05421734_10210"/>
<dbReference type="Gene3D" id="3.40.50.300">
    <property type="entry name" value="P-loop containing nucleotide triphosphate hydrolases"/>
    <property type="match status" value="1"/>
</dbReference>
<accession>A0A1G6GYG1</accession>
<protein>
    <submittedName>
        <fullName evidence="5">ABC-2 type transport system ATP-binding protein</fullName>
    </submittedName>
</protein>
<sequence>MIEINQLNKKYERTEVLNDIDLSVSEGAIYGLLGSNGAGKTTLLKIISGLLKQNNGSVKIDNSDVFEQPNIKEELQFIPDTPFFFPHYTIQQMGDFYQSCYSNWNQDRFYQLEKIFKIDRKEKIHTLSKGMQRQVSFWLALSAMPSYLILDEPFDGLDAVIRKKIKQLLIADVAERNMTIMISSHNLKEVEDICDQIGIIHQGELIIEKSLDDLKSDVHKIQVAFSKEIDSSFLDEFTCLHKEKRGSIHLYIIKGQTFEIDQYINKYQPIVYDRLPLTLEEVFVYEMEGVGYAIENILV</sequence>
<evidence type="ECO:0000256" key="3">
    <source>
        <dbReference type="ARBA" id="ARBA00022840"/>
    </source>
</evidence>
<dbReference type="Proteomes" id="UP000242949">
    <property type="component" value="Unassembled WGS sequence"/>
</dbReference>
<keyword evidence="1" id="KW-0813">Transport</keyword>
<dbReference type="InterPro" id="IPR003439">
    <property type="entry name" value="ABC_transporter-like_ATP-bd"/>
</dbReference>
<reference evidence="6" key="1">
    <citation type="submission" date="2016-09" db="EMBL/GenBank/DDBJ databases">
        <authorList>
            <person name="Varghese N."/>
            <person name="Submissions S."/>
        </authorList>
    </citation>
    <scope>NUCLEOTIDE SEQUENCE [LARGE SCALE GENOMIC DNA]</scope>
    <source>
        <strain evidence="6">S5</strain>
    </source>
</reference>
<dbReference type="SMART" id="SM00382">
    <property type="entry name" value="AAA"/>
    <property type="match status" value="1"/>
</dbReference>